<dbReference type="EMBL" id="MCGR01000055">
    <property type="protein sequence ID" value="ORY70630.1"/>
    <property type="molecule type" value="Genomic_DNA"/>
</dbReference>
<dbReference type="Proteomes" id="UP000193467">
    <property type="component" value="Unassembled WGS sequence"/>
</dbReference>
<name>A0A1Y2EGD3_9BASI</name>
<gene>
    <name evidence="2" type="ORF">BCR35DRAFT_307929</name>
</gene>
<evidence type="ECO:0000256" key="1">
    <source>
        <dbReference type="SAM" id="MobiDB-lite"/>
    </source>
</evidence>
<feature type="compositionally biased region" description="Low complexity" evidence="1">
    <location>
        <begin position="36"/>
        <end position="57"/>
    </location>
</feature>
<evidence type="ECO:0000313" key="3">
    <source>
        <dbReference type="Proteomes" id="UP000193467"/>
    </source>
</evidence>
<feature type="region of interest" description="Disordered" evidence="1">
    <location>
        <begin position="171"/>
        <end position="204"/>
    </location>
</feature>
<dbReference type="InParanoid" id="A0A1Y2EGD3"/>
<dbReference type="OrthoDB" id="409136at2759"/>
<evidence type="ECO:0000313" key="2">
    <source>
        <dbReference type="EMBL" id="ORY70630.1"/>
    </source>
</evidence>
<organism evidence="2 3">
    <name type="scientific">Leucosporidium creatinivorum</name>
    <dbReference type="NCBI Taxonomy" id="106004"/>
    <lineage>
        <taxon>Eukaryota</taxon>
        <taxon>Fungi</taxon>
        <taxon>Dikarya</taxon>
        <taxon>Basidiomycota</taxon>
        <taxon>Pucciniomycotina</taxon>
        <taxon>Microbotryomycetes</taxon>
        <taxon>Leucosporidiales</taxon>
        <taxon>Leucosporidium</taxon>
    </lineage>
</organism>
<reference evidence="2 3" key="1">
    <citation type="submission" date="2016-07" db="EMBL/GenBank/DDBJ databases">
        <title>Pervasive Adenine N6-methylation of Active Genes in Fungi.</title>
        <authorList>
            <consortium name="DOE Joint Genome Institute"/>
            <person name="Mondo S.J."/>
            <person name="Dannebaum R.O."/>
            <person name="Kuo R.C."/>
            <person name="Labutti K."/>
            <person name="Haridas S."/>
            <person name="Kuo A."/>
            <person name="Salamov A."/>
            <person name="Ahrendt S.R."/>
            <person name="Lipzen A."/>
            <person name="Sullivan W."/>
            <person name="Andreopoulos W.B."/>
            <person name="Clum A."/>
            <person name="Lindquist E."/>
            <person name="Daum C."/>
            <person name="Ramamoorthy G.K."/>
            <person name="Gryganskyi A."/>
            <person name="Culley D."/>
            <person name="Magnuson J.K."/>
            <person name="James T.Y."/>
            <person name="O'Malley M.A."/>
            <person name="Stajich J.E."/>
            <person name="Spatafora J.W."/>
            <person name="Visel A."/>
            <person name="Grigoriev I.V."/>
        </authorList>
    </citation>
    <scope>NUCLEOTIDE SEQUENCE [LARGE SCALE GENOMIC DNA]</scope>
    <source>
        <strain evidence="2 3">62-1032</strain>
    </source>
</reference>
<keyword evidence="3" id="KW-1185">Reference proteome</keyword>
<sequence>MVNTPPPSSPPTKNVSFAAADQVAPTPLLESPCPSPSITTTTTTTTTNSSTSTSAFSKPPPPKRRRSSLKQGLQMPILPPKQLYQHPDPLVRRLRLRDSYGNQVDLETRLRDTKVILFVFGAAWPGSSPEPYNVVESFAKRNPHRLTVVYVSVDSTESAYERQTRGKPWLSMEWNDGSNLGTSSPSASSPLPDPPTPSEPFLLAGDTDLEEDMHQTDPTGSLYLRPYSRVFLAEKFQVLGVPNVAVYHLGKREMLSTHARLELMKGEKAEGTWEKWEKGERISFSASDLVYSLRWSLSAAAVAASYVVAVRWGGAPDIVGKLSDQLTRNFLGH</sequence>
<accession>A0A1Y2EGD3</accession>
<dbReference type="SUPFAM" id="SSF52833">
    <property type="entry name" value="Thioredoxin-like"/>
    <property type="match status" value="1"/>
</dbReference>
<proteinExistence type="predicted"/>
<comment type="caution">
    <text evidence="2">The sequence shown here is derived from an EMBL/GenBank/DDBJ whole genome shotgun (WGS) entry which is preliminary data.</text>
</comment>
<protein>
    <submittedName>
        <fullName evidence="2">Uncharacterized protein</fullName>
    </submittedName>
</protein>
<dbReference type="InterPro" id="IPR036249">
    <property type="entry name" value="Thioredoxin-like_sf"/>
</dbReference>
<feature type="compositionally biased region" description="Pro residues" evidence="1">
    <location>
        <begin position="1"/>
        <end position="10"/>
    </location>
</feature>
<dbReference type="AlphaFoldDB" id="A0A1Y2EGD3"/>
<dbReference type="Gene3D" id="3.40.30.10">
    <property type="entry name" value="Glutaredoxin"/>
    <property type="match status" value="1"/>
</dbReference>
<feature type="region of interest" description="Disordered" evidence="1">
    <location>
        <begin position="1"/>
        <end position="70"/>
    </location>
</feature>